<protein>
    <submittedName>
        <fullName evidence="4">Sulfatase-modifying factor protein</fullName>
    </submittedName>
</protein>
<evidence type="ECO:0000313" key="5">
    <source>
        <dbReference type="Proteomes" id="UP000253740"/>
    </source>
</evidence>
<dbReference type="Gene3D" id="1.25.40.10">
    <property type="entry name" value="Tetratricopeptide repeat domain"/>
    <property type="match status" value="1"/>
</dbReference>
<sequence>MPSTETVRRQHALGGAAGVALLAFALVYRFYPDLLHLRPGVPAQERVGVTGSAAAPMGFERRPSESAPQASERDAGPPISLAPAAVIAQRHAAAAAGATPETASTPEITQLLARARKAYQGDRLVGPGEDSALALYAAVLKLDPDNRQAKAGLVELRARLMAEGEQALAAGDVDAAGDVLAALKQVPEADADAALLDQRIKAQQQVRPLLVQAAELLKQGKATAPAGGSALDLYRKALAADPRNAVAQQGLEQIQRGVLDQALAAVAQDDFAGADAALAQAATILPGSQALQDTRGRVEGIRRQRAESVLAQARSALDAGNPALAQQLARQALDISPDVPGVDEFNERLRNARLYASYRPGQVFADRFLDTAGQGPAMVVVPTGSFLMGSPDGEPGHRASEGPQHQVDVANGFALGRTEVTVAQFRDFVRATGYVTTAERLGGSSVYDESSGTMRESRRATWQDDYAGERARDNDPVVHVSWDDAQAYVQWLSQRTGKHYRLPSEAEFEYALRAGSVTRYWWGDGAPRRPVENVTGAGDRSPAHRLWSNAFPDYRDGYWGPAPVMSFAANPFGLYDMDGNVSEWVEDCWHDNYTRAPRDGSAWVNPGCERRVVRGGSWGSDPDQVRSAFRLSASAETRSGRVGFRVARDL</sequence>
<dbReference type="InterPro" id="IPR051043">
    <property type="entry name" value="Sulfatase_Mod_Factor_Kinase"/>
</dbReference>
<gene>
    <name evidence="4" type="ORF">MBSD_n2580</name>
</gene>
<organism evidence="4">
    <name type="scientific">Mizugakiibacter sediminis</name>
    <dbReference type="NCBI Taxonomy" id="1475481"/>
    <lineage>
        <taxon>Bacteria</taxon>
        <taxon>Pseudomonadati</taxon>
        <taxon>Pseudomonadota</taxon>
        <taxon>Gammaproteobacteria</taxon>
        <taxon>Lysobacterales</taxon>
        <taxon>Rhodanobacteraceae</taxon>
        <taxon>Mizugakiibacter</taxon>
    </lineage>
</organism>
<dbReference type="PANTHER" id="PTHR23150">
    <property type="entry name" value="SULFATASE MODIFYING FACTOR 1, 2"/>
    <property type="match status" value="1"/>
</dbReference>
<dbReference type="Gene3D" id="3.90.1580.10">
    <property type="entry name" value="paralog of FGE (formylglycine-generating enzyme)"/>
    <property type="match status" value="1"/>
</dbReference>
<dbReference type="Pfam" id="PF03781">
    <property type="entry name" value="FGE-sulfatase"/>
    <property type="match status" value="1"/>
</dbReference>
<dbReference type="STRING" id="1475481.GCA_000953855_02627"/>
<dbReference type="GO" id="GO:0120147">
    <property type="term" value="F:formylglycine-generating oxidase activity"/>
    <property type="evidence" value="ECO:0007669"/>
    <property type="project" value="TreeGrafter"/>
</dbReference>
<evidence type="ECO:0000259" key="3">
    <source>
        <dbReference type="Pfam" id="PF03781"/>
    </source>
</evidence>
<keyword evidence="5" id="KW-1185">Reference proteome</keyword>
<dbReference type="AlphaFoldDB" id="A0A0K8QS87"/>
<feature type="transmembrane region" description="Helical" evidence="2">
    <location>
        <begin position="12"/>
        <end position="31"/>
    </location>
</feature>
<evidence type="ECO:0000256" key="1">
    <source>
        <dbReference type="SAM" id="MobiDB-lite"/>
    </source>
</evidence>
<accession>A0A0K8QS87</accession>
<keyword evidence="2" id="KW-0812">Transmembrane</keyword>
<feature type="region of interest" description="Disordered" evidence="1">
    <location>
        <begin position="52"/>
        <end position="78"/>
    </location>
</feature>
<keyword evidence="2" id="KW-1133">Transmembrane helix</keyword>
<reference evidence="4" key="1">
    <citation type="submission" date="2015-08" db="EMBL/GenBank/DDBJ databases">
        <title>Complete DNA Sequence of Pseudomonas syringae pv. actinidiae, the Causal Agent of Kiwifruit Canker Disease.</title>
        <authorList>
            <person name="Rikkerink E.H.A."/>
            <person name="Fineran P.C."/>
        </authorList>
    </citation>
    <scope>NUCLEOTIDE SEQUENCE</scope>
    <source>
        <strain evidence="4">SkMP5</strain>
    </source>
</reference>
<dbReference type="SUPFAM" id="SSF56436">
    <property type="entry name" value="C-type lectin-like"/>
    <property type="match status" value="1"/>
</dbReference>
<evidence type="ECO:0000256" key="2">
    <source>
        <dbReference type="SAM" id="Phobius"/>
    </source>
</evidence>
<name>A0A0K8QS87_9GAMM</name>
<dbReference type="InterPro" id="IPR016187">
    <property type="entry name" value="CTDL_fold"/>
</dbReference>
<dbReference type="InterPro" id="IPR005532">
    <property type="entry name" value="SUMF_dom"/>
</dbReference>
<keyword evidence="2" id="KW-0472">Membrane</keyword>
<proteinExistence type="predicted"/>
<dbReference type="InterPro" id="IPR011990">
    <property type="entry name" value="TPR-like_helical_dom_sf"/>
</dbReference>
<dbReference type="Proteomes" id="UP000253740">
    <property type="component" value="Unassembled WGS sequence"/>
</dbReference>
<dbReference type="InterPro" id="IPR042095">
    <property type="entry name" value="SUMF_sf"/>
</dbReference>
<dbReference type="OrthoDB" id="9768004at2"/>
<evidence type="ECO:0000313" key="4">
    <source>
        <dbReference type="EMBL" id="GAP67262.1"/>
    </source>
</evidence>
<dbReference type="PANTHER" id="PTHR23150:SF35">
    <property type="entry name" value="BLL6746 PROTEIN"/>
    <property type="match status" value="1"/>
</dbReference>
<dbReference type="EMBL" id="DF970248">
    <property type="protein sequence ID" value="GAP67262.1"/>
    <property type="molecule type" value="Genomic_DNA"/>
</dbReference>
<feature type="domain" description="Sulfatase-modifying factor enzyme-like" evidence="3">
    <location>
        <begin position="375"/>
        <end position="648"/>
    </location>
</feature>